<evidence type="ECO:0000256" key="1">
    <source>
        <dbReference type="SAM" id="MobiDB-lite"/>
    </source>
</evidence>
<feature type="region of interest" description="Disordered" evidence="1">
    <location>
        <begin position="431"/>
        <end position="455"/>
    </location>
</feature>
<proteinExistence type="predicted"/>
<dbReference type="Proteomes" id="UP000831156">
    <property type="component" value="Chromosome 14"/>
</dbReference>
<reference evidence="2" key="1">
    <citation type="submission" date="2016-09" db="EMBL/GenBank/DDBJ databases">
        <authorList>
            <consortium name="Pathogen Informatics"/>
            <person name="Sun Q."/>
            <person name="Inoue M."/>
        </authorList>
    </citation>
    <scope>NUCLEOTIDE SEQUENCE</scope>
</reference>
<gene>
    <name evidence="2" type="ORF">PGABG01_1420100</name>
</gene>
<accession>A0ABY1UTZ6</accession>
<dbReference type="EMBL" id="LT969437">
    <property type="protein sequence ID" value="SOV18884.1"/>
    <property type="molecule type" value="Genomic_DNA"/>
</dbReference>
<protein>
    <submittedName>
        <fullName evidence="2">Uncharacterized protein</fullName>
    </submittedName>
</protein>
<evidence type="ECO:0000313" key="2">
    <source>
        <dbReference type="EMBL" id="SOV18884.1"/>
    </source>
</evidence>
<keyword evidence="3" id="KW-1185">Reference proteome</keyword>
<name>A0ABY1UTZ6_9APIC</name>
<organism evidence="2 3">
    <name type="scientific">Plasmodium gaboni</name>
    <dbReference type="NCBI Taxonomy" id="647221"/>
    <lineage>
        <taxon>Eukaryota</taxon>
        <taxon>Sar</taxon>
        <taxon>Alveolata</taxon>
        <taxon>Apicomplexa</taxon>
        <taxon>Aconoidasida</taxon>
        <taxon>Haemosporida</taxon>
        <taxon>Plasmodiidae</taxon>
        <taxon>Plasmodium</taxon>
        <taxon>Plasmodium (Laverania)</taxon>
    </lineage>
</organism>
<sequence length="644" mass="78093">MDENKYFKEIFIYVDIEKEIGEKKKLYVEYIKRCFNYLLRQEDNFILLTLKKNVSLLSYFFSYLLKSDRNYDHPFELLNDDEKYNRELNLCILNFYLKLVDIYLNKNKCDVLFLKNVFIKIHIIMDIIMISYSIDKKSNKKIKACIYNIYNKTQFNCFHIYKYIKHLYEELKNIKKKLEHYITYKNKITHYIFQLNELLFNIFCFCKFFKKYKYFDINQNKLSNELIIIKLMIYNDNNKNNIHECTNIGRSHDMLLKADTSFIYIFLQTYIEMINHVYDSQLNDGHMKDILYVRYQYMNILNMFIKYNLKYGDIKNSLFYFSLIIDMLKDKSNKTNLQFIKNDIHLCNWLFLDKYILEGNVIDLDFFSYINSFMNLKNIKQVDQIIHKKYKNEIDQIKEITNVNNNNFILKIFKKNNFNVSQSIEYIFINQPNQDNKQNSDNSDGSDNNNNNDDNIFYHDKMNTIILGDQKDNHIDKEIDDDISDMKNKKLNNVLELLKKRNIIKSTQKKKTHKYKYINNKLDEENKNKILNISESSNNDQESSDMSLDHFQNEIIISNKYRKNDIQNEQEEQPLNIKKEDNNQLYEKQPLSFKSNRNNLNIKNINDEHNKQSDNMKRYYLKKTVNKGRSHRNNFDKKMSKGMF</sequence>
<evidence type="ECO:0000313" key="3">
    <source>
        <dbReference type="Proteomes" id="UP000831156"/>
    </source>
</evidence>